<proteinExistence type="inferred from homology"/>
<gene>
    <name evidence="8" type="ORF">FRX31_018477</name>
</gene>
<keyword evidence="7" id="KW-0568">Pathogenesis-related protein</keyword>
<comment type="caution">
    <text evidence="8">The sequence shown here is derived from an EMBL/GenBank/DDBJ whole genome shotgun (WGS) entry which is preliminary data.</text>
</comment>
<dbReference type="GO" id="GO:0006952">
    <property type="term" value="P:defense response"/>
    <property type="evidence" value="ECO:0007669"/>
    <property type="project" value="UniProtKB-KW"/>
</dbReference>
<dbReference type="InterPro" id="IPR004326">
    <property type="entry name" value="Mlo"/>
</dbReference>
<evidence type="ECO:0000313" key="9">
    <source>
        <dbReference type="Proteomes" id="UP000554482"/>
    </source>
</evidence>
<evidence type="ECO:0000256" key="6">
    <source>
        <dbReference type="ARBA" id="ARBA00023136"/>
    </source>
</evidence>
<reference evidence="8 9" key="1">
    <citation type="submission" date="2020-06" db="EMBL/GenBank/DDBJ databases">
        <title>Transcriptomic and genomic resources for Thalictrum thalictroides and T. hernandezii: Facilitating candidate gene discovery in an emerging model plant lineage.</title>
        <authorList>
            <person name="Arias T."/>
            <person name="Riano-Pachon D.M."/>
            <person name="Di Stilio V.S."/>
        </authorList>
    </citation>
    <scope>NUCLEOTIDE SEQUENCE [LARGE SCALE GENOMIC DNA]</scope>
    <source>
        <strain evidence="9">cv. WT478/WT964</strain>
        <tissue evidence="8">Leaves</tissue>
    </source>
</reference>
<evidence type="ECO:0000256" key="1">
    <source>
        <dbReference type="ARBA" id="ARBA00004141"/>
    </source>
</evidence>
<evidence type="ECO:0000256" key="7">
    <source>
        <dbReference type="ARBA" id="ARBA00023265"/>
    </source>
</evidence>
<evidence type="ECO:0000256" key="5">
    <source>
        <dbReference type="ARBA" id="ARBA00022989"/>
    </source>
</evidence>
<dbReference type="PANTHER" id="PTHR31942">
    <property type="entry name" value="MLO-LIKE PROTEIN 1"/>
    <property type="match status" value="1"/>
</dbReference>
<organism evidence="8 9">
    <name type="scientific">Thalictrum thalictroides</name>
    <name type="common">Rue-anemone</name>
    <name type="synonym">Anemone thalictroides</name>
    <dbReference type="NCBI Taxonomy" id="46969"/>
    <lineage>
        <taxon>Eukaryota</taxon>
        <taxon>Viridiplantae</taxon>
        <taxon>Streptophyta</taxon>
        <taxon>Embryophyta</taxon>
        <taxon>Tracheophyta</taxon>
        <taxon>Spermatophyta</taxon>
        <taxon>Magnoliopsida</taxon>
        <taxon>Ranunculales</taxon>
        <taxon>Ranunculaceae</taxon>
        <taxon>Thalictroideae</taxon>
        <taxon>Thalictrum</taxon>
    </lineage>
</organism>
<evidence type="ECO:0000313" key="8">
    <source>
        <dbReference type="EMBL" id="KAF5191936.1"/>
    </source>
</evidence>
<dbReference type="PANTHER" id="PTHR31942:SF49">
    <property type="entry name" value="MLO-LIKE PROTEIN 8"/>
    <property type="match status" value="1"/>
</dbReference>
<dbReference type="AlphaFoldDB" id="A0A7J6W3J3"/>
<dbReference type="OrthoDB" id="542917at2759"/>
<dbReference type="EMBL" id="JABWDY010022131">
    <property type="protein sequence ID" value="KAF5191936.1"/>
    <property type="molecule type" value="Genomic_DNA"/>
</dbReference>
<keyword evidence="9" id="KW-1185">Reference proteome</keyword>
<dbReference type="Pfam" id="PF03094">
    <property type="entry name" value="Mlo"/>
    <property type="match status" value="1"/>
</dbReference>
<keyword evidence="3" id="KW-0812">Transmembrane</keyword>
<comment type="similarity">
    <text evidence="2">Belongs to the MLO family.</text>
</comment>
<keyword evidence="5" id="KW-1133">Transmembrane helix</keyword>
<dbReference type="Proteomes" id="UP000554482">
    <property type="component" value="Unassembled WGS sequence"/>
</dbReference>
<evidence type="ECO:0000256" key="2">
    <source>
        <dbReference type="ARBA" id="ARBA00006574"/>
    </source>
</evidence>
<keyword evidence="6" id="KW-0472">Membrane</keyword>
<protein>
    <submittedName>
        <fullName evidence="8">Mlo-like protein</fullName>
    </submittedName>
</protein>
<evidence type="ECO:0000256" key="3">
    <source>
        <dbReference type="ARBA" id="ARBA00022692"/>
    </source>
</evidence>
<evidence type="ECO:0000256" key="4">
    <source>
        <dbReference type="ARBA" id="ARBA00022821"/>
    </source>
</evidence>
<keyword evidence="4" id="KW-0611">Plant defense</keyword>
<dbReference type="GO" id="GO:0016020">
    <property type="term" value="C:membrane"/>
    <property type="evidence" value="ECO:0007669"/>
    <property type="project" value="UniProtKB-SubCell"/>
</dbReference>
<comment type="subcellular location">
    <subcellularLocation>
        <location evidence="1">Membrane</location>
        <topology evidence="1">Multi-pass membrane protein</topology>
    </subcellularLocation>
</comment>
<accession>A0A7J6W3J3</accession>
<name>A0A7J6W3J3_THATH</name>
<sequence>MYSAMTMRLGKLQIRRWKEWDKETLSNGYDFSSDASRFRLTHEAFFVRSHNSFWTKNPIFYYDDVYVHDLVNEHSMVECCSSEFEAAMQNGEKSALRVLCDKKSHESKMIEKLGDS</sequence>